<evidence type="ECO:0000313" key="2">
    <source>
        <dbReference type="Proteomes" id="UP001596147"/>
    </source>
</evidence>
<dbReference type="Proteomes" id="UP001596147">
    <property type="component" value="Unassembled WGS sequence"/>
</dbReference>
<accession>A0ABW0LD82</accession>
<protein>
    <submittedName>
        <fullName evidence="1">YppE family protein</fullName>
    </submittedName>
</protein>
<dbReference type="Gene3D" id="1.20.120.440">
    <property type="entry name" value="YppE-like"/>
    <property type="match status" value="1"/>
</dbReference>
<dbReference type="InterPro" id="IPR014913">
    <property type="entry name" value="YppE-like"/>
</dbReference>
<dbReference type="Pfam" id="PF08807">
    <property type="entry name" value="DUF1798"/>
    <property type="match status" value="1"/>
</dbReference>
<organism evidence="1 2">
    <name type="scientific">Lederbergia graminis</name>
    <dbReference type="NCBI Taxonomy" id="735518"/>
    <lineage>
        <taxon>Bacteria</taxon>
        <taxon>Bacillati</taxon>
        <taxon>Bacillota</taxon>
        <taxon>Bacilli</taxon>
        <taxon>Bacillales</taxon>
        <taxon>Bacillaceae</taxon>
        <taxon>Lederbergia</taxon>
    </lineage>
</organism>
<dbReference type="InterPro" id="IPR023351">
    <property type="entry name" value="YppE-like_sf"/>
</dbReference>
<sequence>MNIDELKLYTSELYQLNEQANEIFINSKKTGEKGDFYTQVKPFADKIKEICDVWEPAATNWIMIHKPKNLYPMQIKNTAENIQMVSIRAFFPDTSLKRFNDHIQSNQYILKRFLDILNDYLKTGD</sequence>
<dbReference type="SUPFAM" id="SSF140415">
    <property type="entry name" value="YppE-like"/>
    <property type="match status" value="1"/>
</dbReference>
<dbReference type="EMBL" id="JBHSMC010000001">
    <property type="protein sequence ID" value="MFC5463316.1"/>
    <property type="molecule type" value="Genomic_DNA"/>
</dbReference>
<name>A0ABW0LD82_9BACI</name>
<evidence type="ECO:0000313" key="1">
    <source>
        <dbReference type="EMBL" id="MFC5463316.1"/>
    </source>
</evidence>
<dbReference type="RefSeq" id="WP_382346641.1">
    <property type="nucleotide sequence ID" value="NZ_JBHSMC010000001.1"/>
</dbReference>
<gene>
    <name evidence="1" type="ORF">ACFPM4_00965</name>
</gene>
<keyword evidence="2" id="KW-1185">Reference proteome</keyword>
<comment type="caution">
    <text evidence="1">The sequence shown here is derived from an EMBL/GenBank/DDBJ whole genome shotgun (WGS) entry which is preliminary data.</text>
</comment>
<proteinExistence type="predicted"/>
<reference evidence="2" key="1">
    <citation type="journal article" date="2019" name="Int. J. Syst. Evol. Microbiol.">
        <title>The Global Catalogue of Microorganisms (GCM) 10K type strain sequencing project: providing services to taxonomists for standard genome sequencing and annotation.</title>
        <authorList>
            <consortium name="The Broad Institute Genomics Platform"/>
            <consortium name="The Broad Institute Genome Sequencing Center for Infectious Disease"/>
            <person name="Wu L."/>
            <person name="Ma J."/>
        </authorList>
    </citation>
    <scope>NUCLEOTIDE SEQUENCE [LARGE SCALE GENOMIC DNA]</scope>
    <source>
        <strain evidence="2">CGMCC 1.12237</strain>
    </source>
</reference>